<proteinExistence type="predicted"/>
<reference evidence="3" key="1">
    <citation type="submission" date="2020-08" db="EMBL/GenBank/DDBJ databases">
        <title>Lacibacter sp. S13-6-6 genome sequencing.</title>
        <authorList>
            <person name="Jin L."/>
        </authorList>
    </citation>
    <scope>NUCLEOTIDE SEQUENCE [LARGE SCALE GENOMIC DNA]</scope>
    <source>
        <strain evidence="3">S13-6-6</strain>
    </source>
</reference>
<gene>
    <name evidence="2" type="ORF">H4075_12135</name>
</gene>
<keyword evidence="1" id="KW-0732">Signal</keyword>
<dbReference type="AlphaFoldDB" id="A0A7G5XBJ1"/>
<evidence type="ECO:0008006" key="4">
    <source>
        <dbReference type="Google" id="ProtNLM"/>
    </source>
</evidence>
<dbReference type="Proteomes" id="UP000515344">
    <property type="component" value="Chromosome"/>
</dbReference>
<evidence type="ECO:0000256" key="1">
    <source>
        <dbReference type="SAM" id="SignalP"/>
    </source>
</evidence>
<dbReference type="RefSeq" id="WP_182801110.1">
    <property type="nucleotide sequence ID" value="NZ_CP060007.1"/>
</dbReference>
<keyword evidence="3" id="KW-1185">Reference proteome</keyword>
<dbReference type="KEGG" id="lacs:H4075_12135"/>
<accession>A0A7G5XBJ1</accession>
<feature type="signal peptide" evidence="1">
    <location>
        <begin position="1"/>
        <end position="18"/>
    </location>
</feature>
<organism evidence="2 3">
    <name type="scientific">Lacibacter sediminis</name>
    <dbReference type="NCBI Taxonomy" id="2760713"/>
    <lineage>
        <taxon>Bacteria</taxon>
        <taxon>Pseudomonadati</taxon>
        <taxon>Bacteroidota</taxon>
        <taxon>Chitinophagia</taxon>
        <taxon>Chitinophagales</taxon>
        <taxon>Chitinophagaceae</taxon>
        <taxon>Lacibacter</taxon>
    </lineage>
</organism>
<evidence type="ECO:0000313" key="2">
    <source>
        <dbReference type="EMBL" id="QNA42844.1"/>
    </source>
</evidence>
<protein>
    <recommendedName>
        <fullName evidence="4">Lipocalin family protein</fullName>
    </recommendedName>
</protein>
<sequence length="148" mass="16941">MLRSTLKLLPFLFLVLFAANSCKKKSDPKSKTQLVTERDWKMTKFEVKENNNAWDDLLAGQPACDADDRHVFRTNNTYEINEGPSKCVPTDPQIVDNGTWSFGDNETKFIYDGIPFTIDQLDGNTLVISYTDNTSPPDVYYFKITFTH</sequence>
<name>A0A7G5XBJ1_9BACT</name>
<feature type="chain" id="PRO_5029003067" description="Lipocalin family protein" evidence="1">
    <location>
        <begin position="19"/>
        <end position="148"/>
    </location>
</feature>
<evidence type="ECO:0000313" key="3">
    <source>
        <dbReference type="Proteomes" id="UP000515344"/>
    </source>
</evidence>
<dbReference type="EMBL" id="CP060007">
    <property type="protein sequence ID" value="QNA42844.1"/>
    <property type="molecule type" value="Genomic_DNA"/>
</dbReference>